<dbReference type="Gene3D" id="2.40.170.20">
    <property type="entry name" value="TonB-dependent receptor, beta-barrel domain"/>
    <property type="match status" value="1"/>
</dbReference>
<keyword evidence="9 10" id="KW-0998">Cell outer membrane</keyword>
<feature type="domain" description="TonB-dependent receptor plug" evidence="15">
    <location>
        <begin position="45"/>
        <end position="154"/>
    </location>
</feature>
<dbReference type="SUPFAM" id="SSF56935">
    <property type="entry name" value="Porins"/>
    <property type="match status" value="1"/>
</dbReference>
<dbReference type="PROSITE" id="PS52016">
    <property type="entry name" value="TONB_DEPENDENT_REC_3"/>
    <property type="match status" value="1"/>
</dbReference>
<organism evidence="16 17">
    <name type="scientific">Pseudomonas oryzihabitans</name>
    <dbReference type="NCBI Taxonomy" id="47885"/>
    <lineage>
        <taxon>Bacteria</taxon>
        <taxon>Pseudomonadati</taxon>
        <taxon>Pseudomonadota</taxon>
        <taxon>Gammaproteobacteria</taxon>
        <taxon>Pseudomonadales</taxon>
        <taxon>Pseudomonadaceae</taxon>
        <taxon>Pseudomonas</taxon>
    </lineage>
</organism>
<name>A0A178LKC3_9PSED</name>
<sequence>MARLQRFIPTPLALGLAVASLAIQAEEITDLDTTVVTASGFEQRLEDAPASVTVIDAETLRKRPIRDLGDALRDVEGVVVNGAANETDISIRGMPGDYTLILVDGKRQSARESRVNGNRGYEQSFIPPAAAIERIEVVRGPMSSLYGSDAIGGVINIITKKNTATWHGSLTTDYIAQQHSDQGNSRQGQFFLSGPLYSELLGLQLWGRYLDRQADDDIEQTQGFSKARHRDLTGRLAFTPNENHEFLLEAGQTRLRNGDGLSDNWATRQQDNDRDHWSLSHTGHWAGGLRSDVSLLHEETSREGLATPAQTDVYGRKPQVENTVFDAKLVTPLDDHLLTTGLQYNRGEVQDWNQGLNDRRQYSFAVTQQALFAEDEWAITDSFALTGGLRLDHHELYGNHWSPRLYGVWHATPEWTFKGGVSRGFKAPEIRAVAPGYAYLRRNRFVMLGNPDLKPETSTNYEVAALWSNRRNLEAAATLFYNDFQDKLSTVTTTERWNGYIRMDRINVDEAVIRGVELSAGWDITEALRLGGNFTYLDSEQRSGPNQGAPLALTPERKANVRLDWNLSDRLNLWTALDYYGEEYDATLTGEAAPAYTTWDVGGGFVATRNLSFNAAIRNLNDRRLDDETYGTVNYGRHLWVSATLSF</sequence>
<proteinExistence type="inferred from homology"/>
<evidence type="ECO:0000256" key="11">
    <source>
        <dbReference type="PROSITE-ProRule" id="PRU10144"/>
    </source>
</evidence>
<dbReference type="PROSITE" id="PS01156">
    <property type="entry name" value="TONB_DEPENDENT_REC_2"/>
    <property type="match status" value="1"/>
</dbReference>
<evidence type="ECO:0000259" key="14">
    <source>
        <dbReference type="Pfam" id="PF00593"/>
    </source>
</evidence>
<comment type="caution">
    <text evidence="16">The sequence shown here is derived from an EMBL/GenBank/DDBJ whole genome shotgun (WGS) entry which is preliminary data.</text>
</comment>
<evidence type="ECO:0000256" key="12">
    <source>
        <dbReference type="RuleBase" id="RU003357"/>
    </source>
</evidence>
<feature type="chain" id="PRO_5008091182" evidence="13">
    <location>
        <begin position="26"/>
        <end position="647"/>
    </location>
</feature>
<evidence type="ECO:0000256" key="6">
    <source>
        <dbReference type="ARBA" id="ARBA00023065"/>
    </source>
</evidence>
<dbReference type="InterPro" id="IPR012910">
    <property type="entry name" value="Plug_dom"/>
</dbReference>
<evidence type="ECO:0000256" key="3">
    <source>
        <dbReference type="ARBA" id="ARBA00022452"/>
    </source>
</evidence>
<feature type="signal peptide" evidence="13">
    <location>
        <begin position="1"/>
        <end position="25"/>
    </location>
</feature>
<dbReference type="GO" id="GO:0009279">
    <property type="term" value="C:cell outer membrane"/>
    <property type="evidence" value="ECO:0007669"/>
    <property type="project" value="UniProtKB-SubCell"/>
</dbReference>
<evidence type="ECO:0000256" key="8">
    <source>
        <dbReference type="ARBA" id="ARBA00023136"/>
    </source>
</evidence>
<evidence type="ECO:0000256" key="5">
    <source>
        <dbReference type="ARBA" id="ARBA00022729"/>
    </source>
</evidence>
<feature type="domain" description="TonB-dependent receptor-like beta-barrel" evidence="14">
    <location>
        <begin position="221"/>
        <end position="620"/>
    </location>
</feature>
<dbReference type="PANTHER" id="PTHR30069:SF53">
    <property type="entry name" value="COLICIN I RECEPTOR-RELATED"/>
    <property type="match status" value="1"/>
</dbReference>
<comment type="similarity">
    <text evidence="10 12">Belongs to the TonB-dependent receptor family.</text>
</comment>
<keyword evidence="2 10" id="KW-0813">Transport</keyword>
<reference evidence="16 17" key="1">
    <citation type="submission" date="2016-04" db="EMBL/GenBank/DDBJ databases">
        <title>Draft Genome Sequences of Staphylococcus capitis Strain H36, S. capitis Strain H65, S. cohnii Strain H62, S. hominis Strain H69, Mycobacterium iranicum Strain H39, Plantibacter sp. Strain H53, Pseudomonas oryzihabitans Strain H72, and Microbacterium sp. Strain H83, isolated from residential settings.</title>
        <authorList>
            <person name="Lymperopoulou D."/>
            <person name="Adams R.I."/>
            <person name="Lindow S."/>
            <person name="Coil D.A."/>
            <person name="Jospin G."/>
            <person name="Eisen J.A."/>
        </authorList>
    </citation>
    <scope>NUCLEOTIDE SEQUENCE [LARGE SCALE GENOMIC DNA]</scope>
    <source>
        <strain evidence="16 17">H72</strain>
    </source>
</reference>
<evidence type="ECO:0000256" key="9">
    <source>
        <dbReference type="ARBA" id="ARBA00023237"/>
    </source>
</evidence>
<keyword evidence="4 10" id="KW-0812">Transmembrane</keyword>
<dbReference type="GO" id="GO:0015344">
    <property type="term" value="F:siderophore uptake transmembrane transporter activity"/>
    <property type="evidence" value="ECO:0007669"/>
    <property type="project" value="TreeGrafter"/>
</dbReference>
<keyword evidence="5 13" id="KW-0732">Signal</keyword>
<dbReference type="AlphaFoldDB" id="A0A178LKC3"/>
<dbReference type="Pfam" id="PF00593">
    <property type="entry name" value="TonB_dep_Rec_b-barrel"/>
    <property type="match status" value="1"/>
</dbReference>
<accession>A0A178LKC3</accession>
<feature type="short sequence motif" description="TonB C-terminal box" evidence="11">
    <location>
        <begin position="630"/>
        <end position="647"/>
    </location>
</feature>
<evidence type="ECO:0000313" key="17">
    <source>
        <dbReference type="Proteomes" id="UP000078356"/>
    </source>
</evidence>
<dbReference type="GO" id="GO:0044718">
    <property type="term" value="P:siderophore transmembrane transport"/>
    <property type="evidence" value="ECO:0007669"/>
    <property type="project" value="TreeGrafter"/>
</dbReference>
<dbReference type="InterPro" id="IPR037066">
    <property type="entry name" value="Plug_dom_sf"/>
</dbReference>
<evidence type="ECO:0000256" key="2">
    <source>
        <dbReference type="ARBA" id="ARBA00022448"/>
    </source>
</evidence>
<comment type="subcellular location">
    <subcellularLocation>
        <location evidence="1 10">Cell outer membrane</location>
        <topology evidence="1 10">Multi-pass membrane protein</topology>
    </subcellularLocation>
</comment>
<gene>
    <name evidence="16" type="ORF">A4V15_12410</name>
</gene>
<evidence type="ECO:0000313" key="16">
    <source>
        <dbReference type="EMBL" id="OAN31492.1"/>
    </source>
</evidence>
<dbReference type="Pfam" id="PF07715">
    <property type="entry name" value="Plug"/>
    <property type="match status" value="1"/>
</dbReference>
<dbReference type="RefSeq" id="WP_064307067.1">
    <property type="nucleotide sequence ID" value="NZ_LWCR01000004.1"/>
</dbReference>
<dbReference type="InterPro" id="IPR036942">
    <property type="entry name" value="Beta-barrel_TonB_sf"/>
</dbReference>
<dbReference type="PANTHER" id="PTHR30069">
    <property type="entry name" value="TONB-DEPENDENT OUTER MEMBRANE RECEPTOR"/>
    <property type="match status" value="1"/>
</dbReference>
<evidence type="ECO:0000256" key="13">
    <source>
        <dbReference type="SAM" id="SignalP"/>
    </source>
</evidence>
<keyword evidence="6" id="KW-0406">Ion transport</keyword>
<dbReference type="InterPro" id="IPR010917">
    <property type="entry name" value="TonB_rcpt_CS"/>
</dbReference>
<evidence type="ECO:0000256" key="7">
    <source>
        <dbReference type="ARBA" id="ARBA00023077"/>
    </source>
</evidence>
<keyword evidence="8 10" id="KW-0472">Membrane</keyword>
<dbReference type="Gene3D" id="2.170.130.10">
    <property type="entry name" value="TonB-dependent receptor, plug domain"/>
    <property type="match status" value="1"/>
</dbReference>
<evidence type="ECO:0000256" key="10">
    <source>
        <dbReference type="PROSITE-ProRule" id="PRU01360"/>
    </source>
</evidence>
<evidence type="ECO:0000256" key="1">
    <source>
        <dbReference type="ARBA" id="ARBA00004571"/>
    </source>
</evidence>
<evidence type="ECO:0000256" key="4">
    <source>
        <dbReference type="ARBA" id="ARBA00022692"/>
    </source>
</evidence>
<evidence type="ECO:0000259" key="15">
    <source>
        <dbReference type="Pfam" id="PF07715"/>
    </source>
</evidence>
<protein>
    <submittedName>
        <fullName evidence="16">Ligand-gated channel protein</fullName>
    </submittedName>
</protein>
<dbReference type="CDD" id="cd01347">
    <property type="entry name" value="ligand_gated_channel"/>
    <property type="match status" value="1"/>
</dbReference>
<dbReference type="InterPro" id="IPR039426">
    <property type="entry name" value="TonB-dep_rcpt-like"/>
</dbReference>
<dbReference type="Proteomes" id="UP000078356">
    <property type="component" value="Unassembled WGS sequence"/>
</dbReference>
<dbReference type="InterPro" id="IPR000531">
    <property type="entry name" value="Beta-barrel_TonB"/>
</dbReference>
<keyword evidence="3 10" id="KW-1134">Transmembrane beta strand</keyword>
<dbReference type="EMBL" id="LWCR01000004">
    <property type="protein sequence ID" value="OAN31492.1"/>
    <property type="molecule type" value="Genomic_DNA"/>
</dbReference>
<keyword evidence="7 12" id="KW-0798">TonB box</keyword>